<dbReference type="PANTHER" id="PTHR42767">
    <property type="entry name" value="ENDO-BETA-1,6-GALACTANASE"/>
    <property type="match status" value="1"/>
</dbReference>
<dbReference type="EMBL" id="MBDN02000075">
    <property type="protein sequence ID" value="RLN81587.1"/>
    <property type="molecule type" value="Genomic_DNA"/>
</dbReference>
<evidence type="ECO:0000313" key="6">
    <source>
        <dbReference type="EMBL" id="RLN81587.1"/>
    </source>
</evidence>
<evidence type="ECO:0000313" key="7">
    <source>
        <dbReference type="Proteomes" id="UP000285624"/>
    </source>
</evidence>
<keyword evidence="1" id="KW-0732">Signal</keyword>
<dbReference type="Gene3D" id="2.60.40.1180">
    <property type="entry name" value="Golgi alpha-mannosidase II"/>
    <property type="match status" value="1"/>
</dbReference>
<dbReference type="EMBL" id="MAYM02001037">
    <property type="protein sequence ID" value="RLN27314.1"/>
    <property type="molecule type" value="Genomic_DNA"/>
</dbReference>
<feature type="domain" description="Endo-beta-1,6-galactanase-like" evidence="2">
    <location>
        <begin position="41"/>
        <end position="261"/>
    </location>
</feature>
<dbReference type="InterPro" id="IPR013780">
    <property type="entry name" value="Glyco_hydro_b"/>
</dbReference>
<dbReference type="Pfam" id="PF14587">
    <property type="entry name" value="Glyco_hydr_30_2"/>
    <property type="match status" value="1"/>
</dbReference>
<dbReference type="STRING" id="325452.A0A3R7J8V4"/>
<dbReference type="Proteomes" id="UP000785171">
    <property type="component" value="Unassembled WGS sequence"/>
</dbReference>
<evidence type="ECO:0000256" key="1">
    <source>
        <dbReference type="SAM" id="SignalP"/>
    </source>
</evidence>
<keyword evidence="7" id="KW-1185">Reference proteome</keyword>
<dbReference type="AlphaFoldDB" id="A0A3R7J8V4"/>
<dbReference type="Proteomes" id="UP000792063">
    <property type="component" value="Unassembled WGS sequence"/>
</dbReference>
<dbReference type="GO" id="GO:0004553">
    <property type="term" value="F:hydrolase activity, hydrolyzing O-glycosyl compounds"/>
    <property type="evidence" value="ECO:0007669"/>
    <property type="project" value="InterPro"/>
</dbReference>
<dbReference type="Proteomes" id="UP000285624">
    <property type="component" value="Unassembled WGS sequence"/>
</dbReference>
<accession>A0A3R7J8V4</accession>
<dbReference type="SUPFAM" id="SSF51445">
    <property type="entry name" value="(Trans)glycosidases"/>
    <property type="match status" value="1"/>
</dbReference>
<reference evidence="3" key="3">
    <citation type="submission" date="2020-06" db="EMBL/GenBank/DDBJ databases">
        <authorList>
            <person name="Studholme D.J."/>
        </authorList>
    </citation>
    <scope>NUCLEOTIDE SEQUENCE</scope>
    <source>
        <strain evidence="3">NZFS 2646</strain>
        <strain evidence="4">NZFS 3630</strain>
    </source>
</reference>
<protein>
    <recommendedName>
        <fullName evidence="2">Endo-beta-1,6-galactanase-like domain-containing protein</fullName>
    </recommendedName>
</protein>
<dbReference type="Gene3D" id="3.20.20.80">
    <property type="entry name" value="Glycosidases"/>
    <property type="match status" value="1"/>
</dbReference>
<dbReference type="InterPro" id="IPR017853">
    <property type="entry name" value="GH"/>
</dbReference>
<dbReference type="Proteomes" id="UP000285883">
    <property type="component" value="Unassembled WGS sequence"/>
</dbReference>
<name>A0A3R7J8V4_9STRA</name>
<gene>
    <name evidence="5" type="ORF">BBI17_003749</name>
    <name evidence="6" type="ORF">BBO99_00003578</name>
    <name evidence="3" type="ORF">JM16_003308</name>
    <name evidence="4" type="ORF">JM18_002923</name>
</gene>
<dbReference type="EMBL" id="JPWU03000051">
    <property type="protein sequence ID" value="KAG2529104.1"/>
    <property type="molecule type" value="Genomic_DNA"/>
</dbReference>
<feature type="chain" id="PRO_5036343524" description="Endo-beta-1,6-galactanase-like domain-containing protein" evidence="1">
    <location>
        <begin position="24"/>
        <end position="497"/>
    </location>
</feature>
<proteinExistence type="predicted"/>
<evidence type="ECO:0000313" key="3">
    <source>
        <dbReference type="EMBL" id="KAG2523663.1"/>
    </source>
</evidence>
<reference evidence="7 8" key="2">
    <citation type="submission" date="2018-07" db="EMBL/GenBank/DDBJ databases">
        <title>Genome sequencing of oomycete isolates from Chile give support for New Zealand origin for Phytophthora kernoviae and make available the first Nothophytophthora sp. genome.</title>
        <authorList>
            <person name="Studholme D.J."/>
            <person name="Sanfuentes E."/>
            <person name="Panda P."/>
            <person name="Hill R."/>
            <person name="Sambles C."/>
            <person name="Grant M."/>
            <person name="Williams N.M."/>
            <person name="Mcdougal R.L."/>
        </authorList>
    </citation>
    <scope>NUCLEOTIDE SEQUENCE [LARGE SCALE GENOMIC DNA]</scope>
    <source>
        <strain evidence="5">Chile2</strain>
        <strain evidence="6">Chile4</strain>
    </source>
</reference>
<dbReference type="EMBL" id="JPWV03000133">
    <property type="protein sequence ID" value="KAG2523663.1"/>
    <property type="molecule type" value="Genomic_DNA"/>
</dbReference>
<feature type="signal peptide" evidence="1">
    <location>
        <begin position="1"/>
        <end position="23"/>
    </location>
</feature>
<evidence type="ECO:0000259" key="2">
    <source>
        <dbReference type="Pfam" id="PF14587"/>
    </source>
</evidence>
<evidence type="ECO:0000313" key="5">
    <source>
        <dbReference type="EMBL" id="RLN27314.1"/>
    </source>
</evidence>
<dbReference type="PANTHER" id="PTHR42767:SF1">
    <property type="entry name" value="ENDO-BETA-1,6-GALACTANASE-LIKE DOMAIN-CONTAINING PROTEIN"/>
    <property type="match status" value="1"/>
</dbReference>
<evidence type="ECO:0000313" key="4">
    <source>
        <dbReference type="EMBL" id="KAG2529104.1"/>
    </source>
</evidence>
<sequence length="497" mass="53844">MFTIRYLAASTLACALLSGQTSADYTVKTAAATTLLDSWEGWGTSLCWWANVFGERKDIADALFTLNETVAVEGAAAGVPGLGFNIARYNIGGSSSNVVDDSGTEVAMKTSENMPAFKFIESFWLDWMNKDPASTSWNWSADAKQRAMLTLAIERGADVLEAFSNAPPWWMTNNRATAGGDKGGDDNLQEWNHDEFVLYLANVVSHAKTEWGVDFDYIEPFNEPMSTWWVYPGKQEGCHFTVETQSTILSLLRTQLDTLKLESVAITTSDENSVTLALETLTTMSTNADLMGIISKVNTHGYDGLEAYRGADRGPLKELVNKLTKKLWDSEYGEADATGITLAESIGLDINELGVSGFVYWQALDGGAWGLLQSNPGDNWIGDPNPKYYVMAQYSRHIRPGMKILSTDDPKTVMAYDAAKKVLVLVTANTGDAATITFDLASFATVAGPVTGWTTETSGKGALYKSGPIDLSGTSLSAAFPAGSVMTFQIEGVSMFQ</sequence>
<dbReference type="InterPro" id="IPR039743">
    <property type="entry name" value="6GAL/EXGAL"/>
</dbReference>
<dbReference type="InterPro" id="IPR039514">
    <property type="entry name" value="6GAL-like"/>
</dbReference>
<evidence type="ECO:0000313" key="8">
    <source>
        <dbReference type="Proteomes" id="UP000285883"/>
    </source>
</evidence>
<comment type="caution">
    <text evidence="6">The sequence shown here is derived from an EMBL/GenBank/DDBJ whole genome shotgun (WGS) entry which is preliminary data.</text>
</comment>
<reference evidence="3" key="1">
    <citation type="journal article" date="2015" name="Genom Data">
        <title>Genome sequences of six Phytophthora species associated with forests in New Zealand.</title>
        <authorList>
            <person name="Studholme D.J."/>
            <person name="McDougal R.L."/>
            <person name="Sambles C."/>
            <person name="Hansen E."/>
            <person name="Hardy G."/>
            <person name="Grant M."/>
            <person name="Ganley R.J."/>
            <person name="Williams N.M."/>
        </authorList>
    </citation>
    <scope>NUCLEOTIDE SEQUENCE</scope>
    <source>
        <strain evidence="3">NZFS 2646</strain>
        <strain evidence="4">NZFS 3630</strain>
    </source>
</reference>
<organism evidence="6 7">
    <name type="scientific">Phytophthora kernoviae</name>
    <dbReference type="NCBI Taxonomy" id="325452"/>
    <lineage>
        <taxon>Eukaryota</taxon>
        <taxon>Sar</taxon>
        <taxon>Stramenopiles</taxon>
        <taxon>Oomycota</taxon>
        <taxon>Peronosporomycetes</taxon>
        <taxon>Peronosporales</taxon>
        <taxon>Peronosporaceae</taxon>
        <taxon>Phytophthora</taxon>
    </lineage>
</organism>